<proteinExistence type="predicted"/>
<dbReference type="InterPro" id="IPR029058">
    <property type="entry name" value="AB_hydrolase_fold"/>
</dbReference>
<evidence type="ECO:0000259" key="1">
    <source>
        <dbReference type="PROSITE" id="PS50125"/>
    </source>
</evidence>
<dbReference type="InterPro" id="IPR050471">
    <property type="entry name" value="AB_hydrolase"/>
</dbReference>
<dbReference type="SMART" id="SM00044">
    <property type="entry name" value="CYCc"/>
    <property type="match status" value="1"/>
</dbReference>
<dbReference type="Gene3D" id="3.40.50.1820">
    <property type="entry name" value="alpha/beta hydrolase"/>
    <property type="match status" value="1"/>
</dbReference>
<dbReference type="SUPFAM" id="SSF53474">
    <property type="entry name" value="alpha/beta-Hydrolases"/>
    <property type="match status" value="1"/>
</dbReference>
<protein>
    <submittedName>
        <fullName evidence="2">Alpha/beta fold hydrolase</fullName>
    </submittedName>
</protein>
<dbReference type="GO" id="GO:0009190">
    <property type="term" value="P:cyclic nucleotide biosynthetic process"/>
    <property type="evidence" value="ECO:0007669"/>
    <property type="project" value="InterPro"/>
</dbReference>
<dbReference type="GO" id="GO:0016787">
    <property type="term" value="F:hydrolase activity"/>
    <property type="evidence" value="ECO:0007669"/>
    <property type="project" value="UniProtKB-KW"/>
</dbReference>
<dbReference type="InterPro" id="IPR001054">
    <property type="entry name" value="A/G_cyclase"/>
</dbReference>
<keyword evidence="2" id="KW-0378">Hydrolase</keyword>
<dbReference type="CDD" id="cd07302">
    <property type="entry name" value="CHD"/>
    <property type="match status" value="1"/>
</dbReference>
<dbReference type="RefSeq" id="WP_164356515.1">
    <property type="nucleotide sequence ID" value="NZ_JAABNT010000045.1"/>
</dbReference>
<dbReference type="GO" id="GO:0004016">
    <property type="term" value="F:adenylate cyclase activity"/>
    <property type="evidence" value="ECO:0007669"/>
    <property type="project" value="UniProtKB-ARBA"/>
</dbReference>
<dbReference type="Pfam" id="PF00211">
    <property type="entry name" value="Guanylate_cyc"/>
    <property type="match status" value="1"/>
</dbReference>
<dbReference type="GO" id="GO:0035556">
    <property type="term" value="P:intracellular signal transduction"/>
    <property type="evidence" value="ECO:0007669"/>
    <property type="project" value="InterPro"/>
</dbReference>
<name>A0A6P0CL05_9RHOB</name>
<dbReference type="SUPFAM" id="SSF55073">
    <property type="entry name" value="Nucleotide cyclase"/>
    <property type="match status" value="1"/>
</dbReference>
<dbReference type="InterPro" id="IPR000073">
    <property type="entry name" value="AB_hydrolase_1"/>
</dbReference>
<comment type="caution">
    <text evidence="2">The sequence shown here is derived from an EMBL/GenBank/DDBJ whole genome shotgun (WGS) entry which is preliminary data.</text>
</comment>
<accession>A0A6P0CL05</accession>
<dbReference type="Proteomes" id="UP000468591">
    <property type="component" value="Unassembled WGS sequence"/>
</dbReference>
<dbReference type="InterPro" id="IPR029787">
    <property type="entry name" value="Nucleotide_cyclase"/>
</dbReference>
<evidence type="ECO:0000313" key="2">
    <source>
        <dbReference type="EMBL" id="NEK25164.1"/>
    </source>
</evidence>
<dbReference type="PANTHER" id="PTHR43433">
    <property type="entry name" value="HYDROLASE, ALPHA/BETA FOLD FAMILY PROTEIN"/>
    <property type="match status" value="1"/>
</dbReference>
<gene>
    <name evidence="2" type="ORF">GV827_22620</name>
</gene>
<dbReference type="EMBL" id="JAABNT010000045">
    <property type="protein sequence ID" value="NEK25164.1"/>
    <property type="molecule type" value="Genomic_DNA"/>
</dbReference>
<reference evidence="2 3" key="1">
    <citation type="submission" date="2020-01" db="EMBL/GenBank/DDBJ databases">
        <title>Sulfitobacter sediminilitoris sp. nov., isolated from a tidal flat.</title>
        <authorList>
            <person name="Park S."/>
            <person name="Yoon J.-H."/>
        </authorList>
    </citation>
    <scope>NUCLEOTIDE SEQUENCE [LARGE SCALE GENOMIC DNA]</scope>
    <source>
        <strain evidence="2 3">JBTF-M27</strain>
    </source>
</reference>
<dbReference type="PROSITE" id="PS50125">
    <property type="entry name" value="GUANYLATE_CYCLASE_2"/>
    <property type="match status" value="1"/>
</dbReference>
<dbReference type="PRINTS" id="PR00111">
    <property type="entry name" value="ABHYDROLASE"/>
</dbReference>
<dbReference type="PANTHER" id="PTHR43433:SF8">
    <property type="entry name" value="BIFUNCTIONAL LIPASE_ADENYLATE CYCLASE LIPJ"/>
    <property type="match status" value="1"/>
</dbReference>
<feature type="domain" description="Guanylate cyclase" evidence="1">
    <location>
        <begin position="12"/>
        <end position="127"/>
    </location>
</feature>
<keyword evidence="3" id="KW-1185">Reference proteome</keyword>
<dbReference type="AlphaFoldDB" id="A0A6P0CL05"/>
<dbReference type="Pfam" id="PF00561">
    <property type="entry name" value="Abhydrolase_1"/>
    <property type="match status" value="1"/>
</dbReference>
<organism evidence="2 3">
    <name type="scientific">Sulfitobacter sediminilitoris</name>
    <dbReference type="NCBI Taxonomy" id="2698830"/>
    <lineage>
        <taxon>Bacteria</taxon>
        <taxon>Pseudomonadati</taxon>
        <taxon>Pseudomonadota</taxon>
        <taxon>Alphaproteobacteria</taxon>
        <taxon>Rhodobacterales</taxon>
        <taxon>Roseobacteraceae</taxon>
        <taxon>Sulfitobacter</taxon>
    </lineage>
</organism>
<evidence type="ECO:0000313" key="3">
    <source>
        <dbReference type="Proteomes" id="UP000468591"/>
    </source>
</evidence>
<sequence length="466" mass="50964">MSQAQDQRKLAAILAADVVGYSRLMALDELGTHSRLKTVLSEVFRPTVKRHAGRIFKMMGDGALVEFASANQAVDCAVELQSLLENEEEQDSEDAAIKMRIGISLGDVIVVGTDLFGNGVNIAARMESLAEPGSVCISGNVREHLNNSDTFELIDLGPCLVKNIPQPVQVFRVGRKKELVQTSTKTHSFEQKIQFCETSDGVQIAYATIGQGPPVVSVSNWLTHLELDFQIPMRRELVRALSPNKQVIRYDARGSGLSDREVEDFSLDASVLDLTAVIDALGLEQVSLVGQSQGAAIAAAFAARNPDRVKKLVLCGGYARGRRMRGSKGQIAESDAFITMIREGWGKELDAYVRMFGAFFMPDANADQLSGFTNLQRKATPPENAASIQLAIDSIDISSELSNVQASTLVFHVREDARAPFEEGRRMAAGIPNSRFIPLEGRNHVMLADDPSLERFLSEVSKFLEH</sequence>
<dbReference type="Gene3D" id="3.30.70.1230">
    <property type="entry name" value="Nucleotide cyclase"/>
    <property type="match status" value="1"/>
</dbReference>